<organism evidence="15 16">
    <name type="scientific">Tepidimonas fonticaldi</name>
    <dbReference type="NCBI Taxonomy" id="1101373"/>
    <lineage>
        <taxon>Bacteria</taxon>
        <taxon>Pseudomonadati</taxon>
        <taxon>Pseudomonadota</taxon>
        <taxon>Betaproteobacteria</taxon>
        <taxon>Burkholderiales</taxon>
        <taxon>Tepidimonas</taxon>
    </lineage>
</organism>
<evidence type="ECO:0000256" key="3">
    <source>
        <dbReference type="ARBA" id="ARBA00004496"/>
    </source>
</evidence>
<name>A0A1A6DTP7_9BURK</name>
<dbReference type="OrthoDB" id="9794842at2"/>
<dbReference type="PANTHER" id="PTHR30417">
    <property type="entry name" value="N-ACETYLMURAMOYL-L-ALANINE AMIDASE AMID"/>
    <property type="match status" value="1"/>
</dbReference>
<keyword evidence="9" id="KW-0862">Zinc</keyword>
<dbReference type="Proteomes" id="UP000091969">
    <property type="component" value="Unassembled WGS sequence"/>
</dbReference>
<dbReference type="InterPro" id="IPR036505">
    <property type="entry name" value="Amidase/PGRP_sf"/>
</dbReference>
<evidence type="ECO:0000313" key="16">
    <source>
        <dbReference type="Proteomes" id="UP000091969"/>
    </source>
</evidence>
<keyword evidence="16" id="KW-1185">Reference proteome</keyword>
<dbReference type="Gene3D" id="3.40.80.10">
    <property type="entry name" value="Peptidoglycan recognition protein-like"/>
    <property type="match status" value="1"/>
</dbReference>
<evidence type="ECO:0000256" key="1">
    <source>
        <dbReference type="ARBA" id="ARBA00001561"/>
    </source>
</evidence>
<dbReference type="SMR" id="A0A1A6DTP7"/>
<dbReference type="CDD" id="cd06583">
    <property type="entry name" value="PGRP"/>
    <property type="match status" value="1"/>
</dbReference>
<dbReference type="PANTHER" id="PTHR30417:SF4">
    <property type="entry name" value="1,6-ANHYDRO-N-ACETYLMURAMYL-L-ALANINE AMIDASE AMPD"/>
    <property type="match status" value="1"/>
</dbReference>
<dbReference type="AlphaFoldDB" id="A0A1A6DTP7"/>
<keyword evidence="8" id="KW-0378">Hydrolase</keyword>
<keyword evidence="7" id="KW-0479">Metal-binding</keyword>
<dbReference type="Pfam" id="PF01510">
    <property type="entry name" value="Amidase_2"/>
    <property type="match status" value="1"/>
</dbReference>
<accession>A0A1A6DTP7</accession>
<evidence type="ECO:0000256" key="10">
    <source>
        <dbReference type="ARBA" id="ARBA00023316"/>
    </source>
</evidence>
<dbReference type="EC" id="3.5.1.28" evidence="5"/>
<evidence type="ECO:0000256" key="12">
    <source>
        <dbReference type="ARBA" id="ARBA00042615"/>
    </source>
</evidence>
<evidence type="ECO:0000256" key="6">
    <source>
        <dbReference type="ARBA" id="ARBA00022490"/>
    </source>
</evidence>
<protein>
    <recommendedName>
        <fullName evidence="11">1,6-anhydro-N-acetylmuramyl-L-alanine amidase AmpD</fullName>
        <ecNumber evidence="5">3.5.1.28</ecNumber>
    </recommendedName>
    <alternativeName>
        <fullName evidence="12">N-acetylmuramoyl-L-alanine amidase</fullName>
    </alternativeName>
</protein>
<sequence length="210" mass="23140">MDPLPTPDDGWLPGARRVPSPNHGPRPPGVQPWLVVLHSISLPPGEYGGPWIERLFTNTLDWDAHPYFQSIRGLEVSAHFLIRRDGECVQFVALDRRAWHAGRSSWQGHDHCNDFSVGVELEGLEGDTFTDAQYTALAALLAALRERLPALRAVAGHEHVAPGRKRDPGPGFDWARLIRLTGWPAAWFASDAPGRPSTPERPGDMDRAGG</sequence>
<evidence type="ECO:0000256" key="2">
    <source>
        <dbReference type="ARBA" id="ARBA00001947"/>
    </source>
</evidence>
<keyword evidence="6" id="KW-0963">Cytoplasm</keyword>
<reference evidence="15 16" key="1">
    <citation type="submission" date="2016-06" db="EMBL/GenBank/DDBJ databases">
        <title>Genome sequence of Tepidimonas fonticaldi PL17.</title>
        <authorList>
            <person name="Pinnaka A.K."/>
        </authorList>
    </citation>
    <scope>NUCLEOTIDE SEQUENCE [LARGE SCALE GENOMIC DNA]</scope>
    <source>
        <strain evidence="15 16">PL17</strain>
    </source>
</reference>
<feature type="domain" description="N-acetylmuramoyl-L-alanine amidase" evidence="14">
    <location>
        <begin position="20"/>
        <end position="169"/>
    </location>
</feature>
<dbReference type="GO" id="GO:0046872">
    <property type="term" value="F:metal ion binding"/>
    <property type="evidence" value="ECO:0007669"/>
    <property type="project" value="UniProtKB-KW"/>
</dbReference>
<evidence type="ECO:0000313" key="15">
    <source>
        <dbReference type="EMBL" id="OBS30238.1"/>
    </source>
</evidence>
<dbReference type="EMBL" id="LZDH01000056">
    <property type="protein sequence ID" value="OBS30238.1"/>
    <property type="molecule type" value="Genomic_DNA"/>
</dbReference>
<dbReference type="GO" id="GO:0009253">
    <property type="term" value="P:peptidoglycan catabolic process"/>
    <property type="evidence" value="ECO:0007669"/>
    <property type="project" value="InterPro"/>
</dbReference>
<dbReference type="STRING" id="1101373.A9O67_04080"/>
<feature type="region of interest" description="Disordered" evidence="13">
    <location>
        <begin position="1"/>
        <end position="26"/>
    </location>
</feature>
<evidence type="ECO:0000256" key="5">
    <source>
        <dbReference type="ARBA" id="ARBA00011901"/>
    </source>
</evidence>
<dbReference type="GO" id="GO:0071555">
    <property type="term" value="P:cell wall organization"/>
    <property type="evidence" value="ECO:0007669"/>
    <property type="project" value="UniProtKB-KW"/>
</dbReference>
<evidence type="ECO:0000256" key="7">
    <source>
        <dbReference type="ARBA" id="ARBA00022723"/>
    </source>
</evidence>
<proteinExistence type="inferred from homology"/>
<dbReference type="SUPFAM" id="SSF55846">
    <property type="entry name" value="N-acetylmuramoyl-L-alanine amidase-like"/>
    <property type="match status" value="1"/>
</dbReference>
<dbReference type="InterPro" id="IPR002502">
    <property type="entry name" value="Amidase_domain"/>
</dbReference>
<gene>
    <name evidence="15" type="ORF">A9O67_04080</name>
</gene>
<dbReference type="GO" id="GO:0009254">
    <property type="term" value="P:peptidoglycan turnover"/>
    <property type="evidence" value="ECO:0007669"/>
    <property type="project" value="TreeGrafter"/>
</dbReference>
<dbReference type="InterPro" id="IPR051206">
    <property type="entry name" value="NAMLAA_amidase_2"/>
</dbReference>
<comment type="cofactor">
    <cofactor evidence="2">
        <name>Zn(2+)</name>
        <dbReference type="ChEBI" id="CHEBI:29105"/>
    </cofactor>
</comment>
<comment type="similarity">
    <text evidence="4">Belongs to the N-acetylmuramoyl-L-alanine amidase 2 family.</text>
</comment>
<evidence type="ECO:0000256" key="9">
    <source>
        <dbReference type="ARBA" id="ARBA00022833"/>
    </source>
</evidence>
<evidence type="ECO:0000256" key="4">
    <source>
        <dbReference type="ARBA" id="ARBA00007553"/>
    </source>
</evidence>
<comment type="subcellular location">
    <subcellularLocation>
        <location evidence="3">Cytoplasm</location>
    </subcellularLocation>
</comment>
<dbReference type="GO" id="GO:0005737">
    <property type="term" value="C:cytoplasm"/>
    <property type="evidence" value="ECO:0007669"/>
    <property type="project" value="UniProtKB-SubCell"/>
</dbReference>
<comment type="caution">
    <text evidence="15">The sequence shown here is derived from an EMBL/GenBank/DDBJ whole genome shotgun (WGS) entry which is preliminary data.</text>
</comment>
<dbReference type="RefSeq" id="WP_068608486.1">
    <property type="nucleotide sequence ID" value="NZ_LZDH01000056.1"/>
</dbReference>
<feature type="region of interest" description="Disordered" evidence="13">
    <location>
        <begin position="189"/>
        <end position="210"/>
    </location>
</feature>
<evidence type="ECO:0000256" key="11">
    <source>
        <dbReference type="ARBA" id="ARBA00039257"/>
    </source>
</evidence>
<evidence type="ECO:0000256" key="8">
    <source>
        <dbReference type="ARBA" id="ARBA00022801"/>
    </source>
</evidence>
<evidence type="ECO:0000256" key="13">
    <source>
        <dbReference type="SAM" id="MobiDB-lite"/>
    </source>
</evidence>
<feature type="compositionally biased region" description="Basic and acidic residues" evidence="13">
    <location>
        <begin position="201"/>
        <end position="210"/>
    </location>
</feature>
<dbReference type="GO" id="GO:0008745">
    <property type="term" value="F:N-acetylmuramoyl-L-alanine amidase activity"/>
    <property type="evidence" value="ECO:0007669"/>
    <property type="project" value="UniProtKB-EC"/>
</dbReference>
<keyword evidence="10" id="KW-0961">Cell wall biogenesis/degradation</keyword>
<dbReference type="NCBIfam" id="NF008758">
    <property type="entry name" value="PRK11789.1"/>
    <property type="match status" value="1"/>
</dbReference>
<dbReference type="SMART" id="SM00644">
    <property type="entry name" value="Ami_2"/>
    <property type="match status" value="1"/>
</dbReference>
<comment type="catalytic activity">
    <reaction evidence="1">
        <text>Hydrolyzes the link between N-acetylmuramoyl residues and L-amino acid residues in certain cell-wall glycopeptides.</text>
        <dbReference type="EC" id="3.5.1.28"/>
    </reaction>
</comment>
<evidence type="ECO:0000259" key="14">
    <source>
        <dbReference type="SMART" id="SM00644"/>
    </source>
</evidence>